<dbReference type="InterPro" id="IPR003594">
    <property type="entry name" value="HATPase_dom"/>
</dbReference>
<evidence type="ECO:0000256" key="6">
    <source>
        <dbReference type="SAM" id="Phobius"/>
    </source>
</evidence>
<dbReference type="Pfam" id="PF00512">
    <property type="entry name" value="HisKA"/>
    <property type="match status" value="1"/>
</dbReference>
<dbReference type="InterPro" id="IPR005467">
    <property type="entry name" value="His_kinase_dom"/>
</dbReference>
<evidence type="ECO:0000313" key="10">
    <source>
        <dbReference type="Proteomes" id="UP000257039"/>
    </source>
</evidence>
<sequence length="797" mass="88382">MQYLRKLKRKIHTNSRYVIYINVVGLGLLLLFFGFIFYYNLEGVGQKIVENNKYSTLQLKRVDQKLGNLLVIENILSNQLLLLKDFTASFYQMVNDPDSERNTDQYLSVSEQVLALQGQLEELWPPELPNKIVRDLGEDVLIISGIIEDAQVASAGELLYLYKETNSILKEINREFKEIYEQTSLEATKERELSIQSINKIIAASDEAEIVVKAINYKILVFFVVLFLLIMIYYYITSSRLNNAAVRAIALQEKALSASRIKTQFIASMSHELRTPLNATIGFAEILNTEPLTSSQQDYVGRILISSKSLLTIINDILDLTKIESGKLELSPTVFSIQELLEEQLILFSKAVGEKGVELCVSIGNGIPEKLKGDADKLSQVLTNIIGNAVKFTHQGEIEIGVNILAQDGAKIILNCYVRDTGIGIPKDKQSLLFTAFSQVDSSITRNYGGTGLGLAISQRIVQLMGGVIKVVSQPGFGSTFSFSINLDMVESDEKNTFQTVPLIDKRKSTSIVLGYKNTIVLKILGEQLERLGCKVTLVSSLLAVKESLLNYSADILLLDTELFDECTADTVNAFQLEVNKKIVIVLISPLLRGNIDFLKNKLGVDSIITKPVRPSDLLKISGRCSIVPGNSSQNDDFNTENSLSKYRVLVTDDVEMNRILAGKILSKLGATVDFAENGLAAIDAAKKQFYDVIFMDLNMPVMDGLTATKQIRAESMCKGSVIIALTACALVESRDFCINSGMNDILIKPFTLKSFHLMLTKWLALNESSLVDNKFKEGESVLVSNARSTEVNGELL</sequence>
<keyword evidence="6" id="KW-0812">Transmembrane</keyword>
<protein>
    <recommendedName>
        <fullName evidence="2">histidine kinase</fullName>
        <ecNumber evidence="2">2.7.13.3</ecNumber>
    </recommendedName>
</protein>
<evidence type="ECO:0000256" key="2">
    <source>
        <dbReference type="ARBA" id="ARBA00012438"/>
    </source>
</evidence>
<dbReference type="GO" id="GO:0000155">
    <property type="term" value="F:phosphorelay sensor kinase activity"/>
    <property type="evidence" value="ECO:0007669"/>
    <property type="project" value="InterPro"/>
</dbReference>
<feature type="transmembrane region" description="Helical" evidence="6">
    <location>
        <begin position="17"/>
        <end position="39"/>
    </location>
</feature>
<dbReference type="PROSITE" id="PS50110">
    <property type="entry name" value="RESPONSE_REGULATORY"/>
    <property type="match status" value="2"/>
</dbReference>
<dbReference type="InterPro" id="IPR011006">
    <property type="entry name" value="CheY-like_superfamily"/>
</dbReference>
<dbReference type="CDD" id="cd16922">
    <property type="entry name" value="HATPase_EvgS-ArcB-TorS-like"/>
    <property type="match status" value="1"/>
</dbReference>
<gene>
    <name evidence="9" type="ORF">B9G39_07955</name>
</gene>
<accession>A0A4P9VLZ4</accession>
<keyword evidence="6" id="KW-1133">Transmembrane helix</keyword>
<dbReference type="InterPro" id="IPR004358">
    <property type="entry name" value="Sig_transdc_His_kin-like_C"/>
</dbReference>
<feature type="domain" description="Response regulatory" evidence="8">
    <location>
        <begin position="648"/>
        <end position="764"/>
    </location>
</feature>
<dbReference type="Proteomes" id="UP000257039">
    <property type="component" value="Unassembled WGS sequence"/>
</dbReference>
<evidence type="ECO:0000256" key="4">
    <source>
        <dbReference type="ARBA" id="ARBA00023012"/>
    </source>
</evidence>
<dbReference type="SUPFAM" id="SSF55874">
    <property type="entry name" value="ATPase domain of HSP90 chaperone/DNA topoisomerase II/histidine kinase"/>
    <property type="match status" value="1"/>
</dbReference>
<dbReference type="InterPro" id="IPR036890">
    <property type="entry name" value="HATPase_C_sf"/>
</dbReference>
<feature type="modified residue" description="4-aspartylphosphate" evidence="5">
    <location>
        <position position="697"/>
    </location>
</feature>
<dbReference type="InterPro" id="IPR003661">
    <property type="entry name" value="HisK_dim/P_dom"/>
</dbReference>
<dbReference type="PRINTS" id="PR00344">
    <property type="entry name" value="BCTRLSENSOR"/>
</dbReference>
<dbReference type="Gene3D" id="3.40.50.2300">
    <property type="match status" value="2"/>
</dbReference>
<dbReference type="InterPro" id="IPR036097">
    <property type="entry name" value="HisK_dim/P_sf"/>
</dbReference>
<dbReference type="Gene3D" id="3.30.565.10">
    <property type="entry name" value="Histidine kinase-like ATPase, C-terminal domain"/>
    <property type="match status" value="1"/>
</dbReference>
<dbReference type="SMART" id="SM00387">
    <property type="entry name" value="HATPase_c"/>
    <property type="match status" value="1"/>
</dbReference>
<organism evidence="9 10">
    <name type="scientific">Zooshikella ganghwensis</name>
    <dbReference type="NCBI Taxonomy" id="202772"/>
    <lineage>
        <taxon>Bacteria</taxon>
        <taxon>Pseudomonadati</taxon>
        <taxon>Pseudomonadota</taxon>
        <taxon>Gammaproteobacteria</taxon>
        <taxon>Oceanospirillales</taxon>
        <taxon>Zooshikellaceae</taxon>
        <taxon>Zooshikella</taxon>
    </lineage>
</organism>
<keyword evidence="10" id="KW-1185">Reference proteome</keyword>
<keyword evidence="4" id="KW-0902">Two-component regulatory system</keyword>
<feature type="modified residue" description="4-aspartylphosphate" evidence="5">
    <location>
        <position position="560"/>
    </location>
</feature>
<dbReference type="Gene3D" id="1.10.287.130">
    <property type="match status" value="1"/>
</dbReference>
<comment type="caution">
    <text evidence="9">The sequence shown here is derived from an EMBL/GenBank/DDBJ whole genome shotgun (WGS) entry which is preliminary data.</text>
</comment>
<feature type="domain" description="Histidine kinase" evidence="7">
    <location>
        <begin position="268"/>
        <end position="489"/>
    </location>
</feature>
<dbReference type="EC" id="2.7.13.3" evidence="2"/>
<evidence type="ECO:0000256" key="3">
    <source>
        <dbReference type="ARBA" id="ARBA00022553"/>
    </source>
</evidence>
<dbReference type="FunFam" id="3.30.565.10:FF:000010">
    <property type="entry name" value="Sensor histidine kinase RcsC"/>
    <property type="match status" value="1"/>
</dbReference>
<evidence type="ECO:0000259" key="8">
    <source>
        <dbReference type="PROSITE" id="PS50110"/>
    </source>
</evidence>
<dbReference type="SUPFAM" id="SSF47384">
    <property type="entry name" value="Homodimeric domain of signal transducing histidine kinase"/>
    <property type="match status" value="1"/>
</dbReference>
<dbReference type="CDD" id="cd00082">
    <property type="entry name" value="HisKA"/>
    <property type="match status" value="1"/>
</dbReference>
<dbReference type="SMART" id="SM00448">
    <property type="entry name" value="REC"/>
    <property type="match status" value="1"/>
</dbReference>
<name>A0A4P9VLZ4_9GAMM</name>
<dbReference type="SUPFAM" id="SSF52172">
    <property type="entry name" value="CheY-like"/>
    <property type="match status" value="2"/>
</dbReference>
<dbReference type="EMBL" id="NDXW01000001">
    <property type="protein sequence ID" value="RDH43377.1"/>
    <property type="molecule type" value="Genomic_DNA"/>
</dbReference>
<evidence type="ECO:0000256" key="5">
    <source>
        <dbReference type="PROSITE-ProRule" id="PRU00169"/>
    </source>
</evidence>
<feature type="transmembrane region" description="Helical" evidence="6">
    <location>
        <begin position="219"/>
        <end position="236"/>
    </location>
</feature>
<dbReference type="PANTHER" id="PTHR45339:SF1">
    <property type="entry name" value="HYBRID SIGNAL TRANSDUCTION HISTIDINE KINASE J"/>
    <property type="match status" value="1"/>
</dbReference>
<dbReference type="Pfam" id="PF02518">
    <property type="entry name" value="HATPase_c"/>
    <property type="match status" value="1"/>
</dbReference>
<dbReference type="Pfam" id="PF00072">
    <property type="entry name" value="Response_reg"/>
    <property type="match status" value="1"/>
</dbReference>
<dbReference type="SMART" id="SM00388">
    <property type="entry name" value="HisKA"/>
    <property type="match status" value="1"/>
</dbReference>
<dbReference type="CDD" id="cd17546">
    <property type="entry name" value="REC_hyHK_CKI1_RcsC-like"/>
    <property type="match status" value="1"/>
</dbReference>
<dbReference type="PANTHER" id="PTHR45339">
    <property type="entry name" value="HYBRID SIGNAL TRANSDUCTION HISTIDINE KINASE J"/>
    <property type="match status" value="1"/>
</dbReference>
<evidence type="ECO:0000313" key="9">
    <source>
        <dbReference type="EMBL" id="RDH43377.1"/>
    </source>
</evidence>
<feature type="domain" description="Response regulatory" evidence="8">
    <location>
        <begin position="511"/>
        <end position="626"/>
    </location>
</feature>
<evidence type="ECO:0000259" key="7">
    <source>
        <dbReference type="PROSITE" id="PS50109"/>
    </source>
</evidence>
<evidence type="ECO:0000256" key="1">
    <source>
        <dbReference type="ARBA" id="ARBA00000085"/>
    </source>
</evidence>
<reference evidence="9 10" key="1">
    <citation type="submission" date="2017-04" db="EMBL/GenBank/DDBJ databases">
        <title>Draft genome sequence of Zooshikella ganghwensis VG4 isolated from Red Sea sediments.</title>
        <authorList>
            <person name="Rehman Z."/>
            <person name="Alam I."/>
            <person name="Kamau A."/>
            <person name="Bajic V."/>
            <person name="Leiknes T."/>
        </authorList>
    </citation>
    <scope>NUCLEOTIDE SEQUENCE [LARGE SCALE GENOMIC DNA]</scope>
    <source>
        <strain evidence="9 10">VG4</strain>
    </source>
</reference>
<dbReference type="PROSITE" id="PS50109">
    <property type="entry name" value="HIS_KIN"/>
    <property type="match status" value="1"/>
</dbReference>
<comment type="catalytic activity">
    <reaction evidence="1">
        <text>ATP + protein L-histidine = ADP + protein N-phospho-L-histidine.</text>
        <dbReference type="EC" id="2.7.13.3"/>
    </reaction>
</comment>
<keyword evidence="3 5" id="KW-0597">Phosphoprotein</keyword>
<keyword evidence="6" id="KW-0472">Membrane</keyword>
<dbReference type="AlphaFoldDB" id="A0A4P9VLZ4"/>
<dbReference type="InterPro" id="IPR001789">
    <property type="entry name" value="Sig_transdc_resp-reg_receiver"/>
</dbReference>
<proteinExistence type="predicted"/>